<dbReference type="Proteomes" id="UP000595636">
    <property type="component" value="Chromosome"/>
</dbReference>
<dbReference type="InterPro" id="IPR009959">
    <property type="entry name" value="Cyclase_SnoaL-like"/>
</dbReference>
<feature type="region of interest" description="Disordered" evidence="1">
    <location>
        <begin position="135"/>
        <end position="154"/>
    </location>
</feature>
<feature type="domain" description="SnoaL-like" evidence="2">
    <location>
        <begin position="166"/>
        <end position="273"/>
    </location>
</feature>
<dbReference type="AlphaFoldDB" id="A0A7T7HZU0"/>
<proteinExistence type="predicted"/>
<evidence type="ECO:0000313" key="3">
    <source>
        <dbReference type="EMBL" id="QQM38409.1"/>
    </source>
</evidence>
<evidence type="ECO:0000256" key="1">
    <source>
        <dbReference type="SAM" id="MobiDB-lite"/>
    </source>
</evidence>
<dbReference type="SUPFAM" id="SSF54427">
    <property type="entry name" value="NTF2-like"/>
    <property type="match status" value="2"/>
</dbReference>
<feature type="domain" description="SnoaL-like" evidence="2">
    <location>
        <begin position="16"/>
        <end position="126"/>
    </location>
</feature>
<evidence type="ECO:0000259" key="2">
    <source>
        <dbReference type="Pfam" id="PF12680"/>
    </source>
</evidence>
<dbReference type="InterPro" id="IPR037401">
    <property type="entry name" value="SnoaL-like"/>
</dbReference>
<sequence>MATSLEQQPRINKLLVDRFLADVFGARNADAVADYVAPDLVQHGADVPDGAQAFADLLRREFDRGPAADQGTADVSGPRDPVFVIAENDLVCACHYMPQPDPDSPGSTFDYYAFTTYRIRDGRIAERWPSINKIAPPRLPAPDTPTRATTVSSSPSIDIEANKRLVVDFYRCVFDAQNPDAVMDFVTEDYLQHVSHYPPGREGLEEFVRSRFPDGPVPPPAEPLIPPALIVAEGDIVVVAALLPQAEPDESGALYPYYMYDAYRLRGQRLAEHLSGITKSAPPKPPGPPPAAQT</sequence>
<gene>
    <name evidence="3" type="ORF">JEQ17_02235</name>
</gene>
<dbReference type="KEGG" id="slf:JEQ17_02235"/>
<dbReference type="RefSeq" id="WP_200393578.1">
    <property type="nucleotide sequence ID" value="NZ_CP066831.1"/>
</dbReference>
<evidence type="ECO:0000313" key="4">
    <source>
        <dbReference type="Proteomes" id="UP000595636"/>
    </source>
</evidence>
<dbReference type="EMBL" id="CP066831">
    <property type="protein sequence ID" value="QQM38409.1"/>
    <property type="molecule type" value="Genomic_DNA"/>
</dbReference>
<dbReference type="PANTHER" id="PTHR38436">
    <property type="entry name" value="POLYKETIDE CYCLASE SNOAL-LIKE DOMAIN"/>
    <property type="match status" value="1"/>
</dbReference>
<name>A0A7T7HZU0_9ACTN</name>
<reference evidence="3 4" key="1">
    <citation type="submission" date="2020-12" db="EMBL/GenBank/DDBJ databases">
        <title>A novel species.</title>
        <authorList>
            <person name="Li K."/>
        </authorList>
    </citation>
    <scope>NUCLEOTIDE SEQUENCE [LARGE SCALE GENOMIC DNA]</scope>
    <source>
        <strain evidence="3 4">ZYC-3</strain>
    </source>
</reference>
<dbReference type="PANTHER" id="PTHR38436:SF1">
    <property type="entry name" value="ESTER CYCLASE"/>
    <property type="match status" value="1"/>
</dbReference>
<dbReference type="Pfam" id="PF12680">
    <property type="entry name" value="SnoaL_2"/>
    <property type="match status" value="2"/>
</dbReference>
<dbReference type="Gene3D" id="3.10.450.50">
    <property type="match status" value="2"/>
</dbReference>
<accession>A0A7T7HZU0</accession>
<dbReference type="InterPro" id="IPR032710">
    <property type="entry name" value="NTF2-like_dom_sf"/>
</dbReference>
<keyword evidence="4" id="KW-1185">Reference proteome</keyword>
<organism evidence="3 4">
    <name type="scientific">Streptomyces liliifuscus</name>
    <dbReference type="NCBI Taxonomy" id="2797636"/>
    <lineage>
        <taxon>Bacteria</taxon>
        <taxon>Bacillati</taxon>
        <taxon>Actinomycetota</taxon>
        <taxon>Actinomycetes</taxon>
        <taxon>Kitasatosporales</taxon>
        <taxon>Streptomycetaceae</taxon>
        <taxon>Streptomyces</taxon>
    </lineage>
</organism>
<dbReference type="GO" id="GO:0030638">
    <property type="term" value="P:polyketide metabolic process"/>
    <property type="evidence" value="ECO:0007669"/>
    <property type="project" value="InterPro"/>
</dbReference>
<protein>
    <submittedName>
        <fullName evidence="3">Nuclear transport factor 2 family protein</fullName>
    </submittedName>
</protein>